<keyword evidence="1" id="KW-0547">Nucleotide-binding</keyword>
<protein>
    <submittedName>
        <fullName evidence="4">Multidrug ABC transporter ATPase</fullName>
    </submittedName>
</protein>
<sequence>MTLAIKLSQIYKSFNKHPILNGVNLEVQQGEIIGLLGPNGAGKSTLIKVMTGLTNPDSGEVWLLNNTLSKNKHRLRKYLGIAPQELGIYPHLTVKQNLQSFGALNGLSTKQIKEKYLQVIGIFKLKKCENQKAVNLSGGQKRRLHSGIALMSQAKIIFLDEPTVGADVDSRNQIICAVKSLSKQGVTIIYTTHYLQEMEALNARIVFLNQGIVQTTGSLERILQKFARPSLELYFNNQLPDLKGWERENDHLKLINLENNRTYVDYLQEALNDPEIKKNQLTNVKILKSNLESAYHTLLEKKITGEN</sequence>
<dbReference type="SUPFAM" id="SSF52540">
    <property type="entry name" value="P-loop containing nucleoside triphosphate hydrolases"/>
    <property type="match status" value="1"/>
</dbReference>
<keyword evidence="5" id="KW-1185">Reference proteome</keyword>
<dbReference type="OrthoDB" id="9804819at2"/>
<dbReference type="Gene3D" id="3.40.50.300">
    <property type="entry name" value="P-loop containing nucleotide triphosphate hydrolases"/>
    <property type="match status" value="1"/>
</dbReference>
<dbReference type="PANTHER" id="PTHR43582">
    <property type="entry name" value="LINEARMYCIN RESISTANCE ATP-BINDING PROTEIN LNRL"/>
    <property type="match status" value="1"/>
</dbReference>
<organism evidence="4 5">
    <name type="scientific">Liquorilactobacillus uvarum DSM 19971</name>
    <dbReference type="NCBI Taxonomy" id="1423812"/>
    <lineage>
        <taxon>Bacteria</taxon>
        <taxon>Bacillati</taxon>
        <taxon>Bacillota</taxon>
        <taxon>Bacilli</taxon>
        <taxon>Lactobacillales</taxon>
        <taxon>Lactobacillaceae</taxon>
        <taxon>Liquorilactobacillus</taxon>
    </lineage>
</organism>
<name>A0A0R1PZN2_9LACO</name>
<dbReference type="InterPro" id="IPR003593">
    <property type="entry name" value="AAA+_ATPase"/>
</dbReference>
<dbReference type="RefSeq" id="WP_057736639.1">
    <property type="nucleotide sequence ID" value="NZ_AZEG01000008.1"/>
</dbReference>
<dbReference type="InterPro" id="IPR003439">
    <property type="entry name" value="ABC_transporter-like_ATP-bd"/>
</dbReference>
<reference evidence="4 5" key="1">
    <citation type="journal article" date="2015" name="Genome Announc.">
        <title>Expanding the biotechnology potential of lactobacilli through comparative genomics of 213 strains and associated genera.</title>
        <authorList>
            <person name="Sun Z."/>
            <person name="Harris H.M."/>
            <person name="McCann A."/>
            <person name="Guo C."/>
            <person name="Argimon S."/>
            <person name="Zhang W."/>
            <person name="Yang X."/>
            <person name="Jeffery I.B."/>
            <person name="Cooney J.C."/>
            <person name="Kagawa T.F."/>
            <person name="Liu W."/>
            <person name="Song Y."/>
            <person name="Salvetti E."/>
            <person name="Wrobel A."/>
            <person name="Rasinkangas P."/>
            <person name="Parkhill J."/>
            <person name="Rea M.C."/>
            <person name="O'Sullivan O."/>
            <person name="Ritari J."/>
            <person name="Douillard F.P."/>
            <person name="Paul Ross R."/>
            <person name="Yang R."/>
            <person name="Briner A.E."/>
            <person name="Felis G.E."/>
            <person name="de Vos W.M."/>
            <person name="Barrangou R."/>
            <person name="Klaenhammer T.R."/>
            <person name="Caufield P.W."/>
            <person name="Cui Y."/>
            <person name="Zhang H."/>
            <person name="O'Toole P.W."/>
        </authorList>
    </citation>
    <scope>NUCLEOTIDE SEQUENCE [LARGE SCALE GENOMIC DNA]</scope>
    <source>
        <strain evidence="4 5">DSM 19971</strain>
    </source>
</reference>
<dbReference type="Pfam" id="PF00005">
    <property type="entry name" value="ABC_tran"/>
    <property type="match status" value="1"/>
</dbReference>
<proteinExistence type="predicted"/>
<feature type="domain" description="ABC transporter" evidence="3">
    <location>
        <begin position="5"/>
        <end position="235"/>
    </location>
</feature>
<dbReference type="PROSITE" id="PS50893">
    <property type="entry name" value="ABC_TRANSPORTER_2"/>
    <property type="match status" value="1"/>
</dbReference>
<dbReference type="EMBL" id="AZEG01000008">
    <property type="protein sequence ID" value="KRL37952.1"/>
    <property type="molecule type" value="Genomic_DNA"/>
</dbReference>
<evidence type="ECO:0000313" key="5">
    <source>
        <dbReference type="Proteomes" id="UP000051155"/>
    </source>
</evidence>
<dbReference type="AlphaFoldDB" id="A0A0R1PZN2"/>
<dbReference type="GO" id="GO:0005524">
    <property type="term" value="F:ATP binding"/>
    <property type="evidence" value="ECO:0007669"/>
    <property type="project" value="UniProtKB-KW"/>
</dbReference>
<comment type="caution">
    <text evidence="4">The sequence shown here is derived from an EMBL/GenBank/DDBJ whole genome shotgun (WGS) entry which is preliminary data.</text>
</comment>
<dbReference type="PATRIC" id="fig|1423812.3.peg.2645"/>
<dbReference type="InterPro" id="IPR027417">
    <property type="entry name" value="P-loop_NTPase"/>
</dbReference>
<evidence type="ECO:0000259" key="3">
    <source>
        <dbReference type="PROSITE" id="PS50893"/>
    </source>
</evidence>
<evidence type="ECO:0000256" key="2">
    <source>
        <dbReference type="ARBA" id="ARBA00022840"/>
    </source>
</evidence>
<accession>A0A0R1PZN2</accession>
<dbReference type="Proteomes" id="UP000051155">
    <property type="component" value="Unassembled WGS sequence"/>
</dbReference>
<dbReference type="SMART" id="SM00382">
    <property type="entry name" value="AAA"/>
    <property type="match status" value="1"/>
</dbReference>
<evidence type="ECO:0000256" key="1">
    <source>
        <dbReference type="ARBA" id="ARBA00022741"/>
    </source>
</evidence>
<keyword evidence="2" id="KW-0067">ATP-binding</keyword>
<evidence type="ECO:0000313" key="4">
    <source>
        <dbReference type="EMBL" id="KRL37952.1"/>
    </source>
</evidence>
<gene>
    <name evidence="4" type="ORF">FD20_GL002490</name>
</gene>
<dbReference type="PANTHER" id="PTHR43582:SF2">
    <property type="entry name" value="LINEARMYCIN RESISTANCE ATP-BINDING PROTEIN LNRL"/>
    <property type="match status" value="1"/>
</dbReference>
<dbReference type="GO" id="GO:0016887">
    <property type="term" value="F:ATP hydrolysis activity"/>
    <property type="evidence" value="ECO:0007669"/>
    <property type="project" value="InterPro"/>
</dbReference>
<dbReference type="STRING" id="1423812.FD20_GL002490"/>